<dbReference type="InterPro" id="IPR022664">
    <property type="entry name" value="DapB_N_CS"/>
</dbReference>
<dbReference type="Proteomes" id="UP000184052">
    <property type="component" value="Unassembled WGS sequence"/>
</dbReference>
<evidence type="ECO:0000256" key="1">
    <source>
        <dbReference type="ARBA" id="ARBA00006642"/>
    </source>
</evidence>
<feature type="active site" description="Proton donor/acceptor" evidence="9">
    <location>
        <position position="142"/>
    </location>
</feature>
<dbReference type="OrthoDB" id="9790352at2"/>
<dbReference type="CDD" id="cd02274">
    <property type="entry name" value="DHDPR_N"/>
    <property type="match status" value="1"/>
</dbReference>
<dbReference type="PANTHER" id="PTHR20836:SF7">
    <property type="entry name" value="4-HYDROXY-TETRAHYDRODIPICOLINATE REDUCTASE"/>
    <property type="match status" value="1"/>
</dbReference>
<feature type="domain" description="Dihydrodipicolinate reductase N-terminal" evidence="11">
    <location>
        <begin position="4"/>
        <end position="112"/>
    </location>
</feature>
<comment type="subcellular location">
    <subcellularLocation>
        <location evidence="9">Cytoplasm</location>
    </subcellularLocation>
</comment>
<evidence type="ECO:0000313" key="14">
    <source>
        <dbReference type="Proteomes" id="UP000184052"/>
    </source>
</evidence>
<dbReference type="EMBL" id="FQZL01000012">
    <property type="protein sequence ID" value="SHJ17306.1"/>
    <property type="molecule type" value="Genomic_DNA"/>
</dbReference>
<comment type="caution">
    <text evidence="9">Was originally thought to be a dihydrodipicolinate reductase (DHDPR), catalyzing the conversion of dihydrodipicolinate to tetrahydrodipicolinate. However, it was shown in E.coli that the substrate of the enzymatic reaction is not dihydrodipicolinate (DHDP) but in fact (2S,4S)-4-hydroxy-2,3,4,5-tetrahydrodipicolinic acid (HTPA), the product released by the DapA-catalyzed reaction.</text>
</comment>
<evidence type="ECO:0000313" key="13">
    <source>
        <dbReference type="EMBL" id="SHJ17306.1"/>
    </source>
</evidence>
<evidence type="ECO:0000256" key="6">
    <source>
        <dbReference type="ARBA" id="ARBA00023002"/>
    </source>
</evidence>
<evidence type="ECO:0000256" key="2">
    <source>
        <dbReference type="ARBA" id="ARBA00022490"/>
    </source>
</evidence>
<protein>
    <recommendedName>
        <fullName evidence="9 10">4-hydroxy-tetrahydrodipicolinate reductase</fullName>
        <shortName evidence="9">HTPA reductase</shortName>
        <ecNumber evidence="9 10">1.17.1.8</ecNumber>
    </recommendedName>
</protein>
<dbReference type="PROSITE" id="PS01298">
    <property type="entry name" value="DAPB"/>
    <property type="match status" value="1"/>
</dbReference>
<dbReference type="SUPFAM" id="SSF51735">
    <property type="entry name" value="NAD(P)-binding Rossmann-fold domains"/>
    <property type="match status" value="1"/>
</dbReference>
<dbReference type="Gene3D" id="3.30.360.10">
    <property type="entry name" value="Dihydrodipicolinate Reductase, domain 2"/>
    <property type="match status" value="1"/>
</dbReference>
<dbReference type="FunFam" id="3.30.360.10:FF:000009">
    <property type="entry name" value="4-hydroxy-tetrahydrodipicolinate reductase"/>
    <property type="match status" value="1"/>
</dbReference>
<evidence type="ECO:0000256" key="10">
    <source>
        <dbReference type="NCBIfam" id="TIGR00036"/>
    </source>
</evidence>
<dbReference type="GO" id="GO:0050661">
    <property type="term" value="F:NADP binding"/>
    <property type="evidence" value="ECO:0007669"/>
    <property type="project" value="UniProtKB-UniRule"/>
</dbReference>
<evidence type="ECO:0000256" key="9">
    <source>
        <dbReference type="HAMAP-Rule" id="MF_00102"/>
    </source>
</evidence>
<dbReference type="GO" id="GO:0016726">
    <property type="term" value="F:oxidoreductase activity, acting on CH or CH2 groups, NAD or NADP as acceptor"/>
    <property type="evidence" value="ECO:0007669"/>
    <property type="project" value="UniProtKB-UniRule"/>
</dbReference>
<feature type="binding site" evidence="9">
    <location>
        <begin position="109"/>
        <end position="112"/>
    </location>
    <ligand>
        <name>NAD(+)</name>
        <dbReference type="ChEBI" id="CHEBI:57540"/>
    </ligand>
</feature>
<evidence type="ECO:0000256" key="4">
    <source>
        <dbReference type="ARBA" id="ARBA00022857"/>
    </source>
</evidence>
<evidence type="ECO:0000259" key="12">
    <source>
        <dbReference type="Pfam" id="PF05173"/>
    </source>
</evidence>
<evidence type="ECO:0000256" key="3">
    <source>
        <dbReference type="ARBA" id="ARBA00022605"/>
    </source>
</evidence>
<gene>
    <name evidence="9" type="primary">dapB</name>
    <name evidence="13" type="ORF">SAMN02745751_01920</name>
</gene>
<dbReference type="InterPro" id="IPR036291">
    <property type="entry name" value="NAD(P)-bd_dom_sf"/>
</dbReference>
<dbReference type="GO" id="GO:0019877">
    <property type="term" value="P:diaminopimelate biosynthetic process"/>
    <property type="evidence" value="ECO:0007669"/>
    <property type="project" value="UniProtKB-UniRule"/>
</dbReference>
<comment type="subunit">
    <text evidence="9">Homotetramer.</text>
</comment>
<dbReference type="InterPro" id="IPR000846">
    <property type="entry name" value="DapB_N"/>
</dbReference>
<proteinExistence type="inferred from homology"/>
<dbReference type="SUPFAM" id="SSF55347">
    <property type="entry name" value="Glyceraldehyde-3-phosphate dehydrogenase-like, C-terminal domain"/>
    <property type="match status" value="1"/>
</dbReference>
<dbReference type="GO" id="GO:0051287">
    <property type="term" value="F:NAD binding"/>
    <property type="evidence" value="ECO:0007669"/>
    <property type="project" value="UniProtKB-UniRule"/>
</dbReference>
<reference evidence="13 14" key="1">
    <citation type="submission" date="2016-11" db="EMBL/GenBank/DDBJ databases">
        <authorList>
            <person name="Jaros S."/>
            <person name="Januszkiewicz K."/>
            <person name="Wedrychowicz H."/>
        </authorList>
    </citation>
    <scope>NUCLEOTIDE SEQUENCE [LARGE SCALE GENOMIC DNA]</scope>
    <source>
        <strain evidence="13 14">DSM 17477</strain>
    </source>
</reference>
<comment type="function">
    <text evidence="9">Catalyzes the conversion of 4-hydroxy-tetrahydrodipicolinate (HTPA) to tetrahydrodipicolinate.</text>
</comment>
<feature type="active site" description="Proton donor" evidence="9">
    <location>
        <position position="146"/>
    </location>
</feature>
<dbReference type="GO" id="GO:0009089">
    <property type="term" value="P:lysine biosynthetic process via diaminopimelate"/>
    <property type="evidence" value="ECO:0007669"/>
    <property type="project" value="UniProtKB-UniRule"/>
</dbReference>
<dbReference type="Gene3D" id="3.40.50.720">
    <property type="entry name" value="NAD(P)-binding Rossmann-like Domain"/>
    <property type="match status" value="1"/>
</dbReference>
<feature type="binding site" evidence="9">
    <location>
        <begin position="152"/>
        <end position="153"/>
    </location>
    <ligand>
        <name>(S)-2,3,4,5-tetrahydrodipicolinate</name>
        <dbReference type="ChEBI" id="CHEBI:16845"/>
    </ligand>
</feature>
<name>A0A1M6H543_9FIRM</name>
<keyword evidence="14" id="KW-1185">Reference proteome</keyword>
<keyword evidence="8 9" id="KW-0457">Lysine biosynthesis</keyword>
<dbReference type="EC" id="1.17.1.8" evidence="9 10"/>
<evidence type="ECO:0000256" key="5">
    <source>
        <dbReference type="ARBA" id="ARBA00022915"/>
    </source>
</evidence>
<evidence type="ECO:0000256" key="7">
    <source>
        <dbReference type="ARBA" id="ARBA00023027"/>
    </source>
</evidence>
<dbReference type="InterPro" id="IPR023940">
    <property type="entry name" value="DHDPR_bac"/>
</dbReference>
<accession>A0A1M6H543</accession>
<dbReference type="AlphaFoldDB" id="A0A1M6H543"/>
<evidence type="ECO:0000259" key="11">
    <source>
        <dbReference type="Pfam" id="PF01113"/>
    </source>
</evidence>
<comment type="similarity">
    <text evidence="1 9">Belongs to the DapB family.</text>
</comment>
<dbReference type="GO" id="GO:0005829">
    <property type="term" value="C:cytosol"/>
    <property type="evidence" value="ECO:0007669"/>
    <property type="project" value="TreeGrafter"/>
</dbReference>
<dbReference type="PIRSF" id="PIRSF000161">
    <property type="entry name" value="DHPR"/>
    <property type="match status" value="1"/>
</dbReference>
<evidence type="ECO:0000256" key="8">
    <source>
        <dbReference type="ARBA" id="ARBA00023154"/>
    </source>
</evidence>
<feature type="binding site" evidence="9">
    <location>
        <position position="35"/>
    </location>
    <ligand>
        <name>NAD(+)</name>
        <dbReference type="ChEBI" id="CHEBI:57540"/>
    </ligand>
</feature>
<keyword evidence="4 9" id="KW-0521">NADP</keyword>
<feature type="binding site" evidence="9">
    <location>
        <position position="36"/>
    </location>
    <ligand>
        <name>NADP(+)</name>
        <dbReference type="ChEBI" id="CHEBI:58349"/>
    </ligand>
</feature>
<dbReference type="HAMAP" id="MF_00102">
    <property type="entry name" value="DapB"/>
    <property type="match status" value="1"/>
</dbReference>
<dbReference type="NCBIfam" id="TIGR00036">
    <property type="entry name" value="dapB"/>
    <property type="match status" value="1"/>
</dbReference>
<keyword evidence="2 9" id="KW-0963">Cytoplasm</keyword>
<feature type="binding site" evidence="9">
    <location>
        <position position="143"/>
    </location>
    <ligand>
        <name>(S)-2,3,4,5-tetrahydrodipicolinate</name>
        <dbReference type="ChEBI" id="CHEBI:16845"/>
    </ligand>
</feature>
<keyword evidence="3 9" id="KW-0028">Amino-acid biosynthesis</keyword>
<sequence>MSTKILMVGCDGAMGRVISSQADERDTCCIVAGVDRIARQGDYPVYDSFEDIKEDIDAIIDFSSRNVLLPLLDYAIKNNKPVVLATTGYNDKDMEAVMEASKKIPVFRSANMSYGINVMIKLIEKAAELLEDGYDIELMEKHHNKKVDSPSGTAKMLLRAINDTLNERCDLVYGREGNDTKRREKEIGVHAIRGGTIAGEHEVMFAGVDEIIQIRHTATSKKVFAIGSIKAAEFMADKEPGFYDMNDMIG</sequence>
<keyword evidence="6 9" id="KW-0560">Oxidoreductase</keyword>
<dbReference type="GO" id="GO:0008839">
    <property type="term" value="F:4-hydroxy-tetrahydrodipicolinate reductase"/>
    <property type="evidence" value="ECO:0007669"/>
    <property type="project" value="UniProtKB-UniRule"/>
</dbReference>
<comment type="catalytic activity">
    <reaction evidence="9">
        <text>(S)-2,3,4,5-tetrahydrodipicolinate + NAD(+) + H2O = (2S,4S)-4-hydroxy-2,3,4,5-tetrahydrodipicolinate + NADH + H(+)</text>
        <dbReference type="Rhea" id="RHEA:35323"/>
        <dbReference type="ChEBI" id="CHEBI:15377"/>
        <dbReference type="ChEBI" id="CHEBI:15378"/>
        <dbReference type="ChEBI" id="CHEBI:16845"/>
        <dbReference type="ChEBI" id="CHEBI:57540"/>
        <dbReference type="ChEBI" id="CHEBI:57945"/>
        <dbReference type="ChEBI" id="CHEBI:67139"/>
        <dbReference type="EC" id="1.17.1.8"/>
    </reaction>
</comment>
<feature type="binding site" evidence="9">
    <location>
        <begin position="85"/>
        <end position="87"/>
    </location>
    <ligand>
        <name>NAD(+)</name>
        <dbReference type="ChEBI" id="CHEBI:57540"/>
    </ligand>
</feature>
<dbReference type="UniPathway" id="UPA00034">
    <property type="reaction ID" value="UER00018"/>
</dbReference>
<dbReference type="PANTHER" id="PTHR20836">
    <property type="entry name" value="DIHYDRODIPICOLINATE REDUCTASE"/>
    <property type="match status" value="1"/>
</dbReference>
<keyword evidence="5 9" id="KW-0220">Diaminopimelate biosynthesis</keyword>
<dbReference type="STRING" id="1121476.SAMN02745751_01920"/>
<comment type="pathway">
    <text evidence="9">Amino-acid biosynthesis; L-lysine biosynthesis via DAP pathway; (S)-tetrahydrodipicolinate from L-aspartate: step 4/4.</text>
</comment>
<dbReference type="Pfam" id="PF05173">
    <property type="entry name" value="DapB_C"/>
    <property type="match status" value="1"/>
</dbReference>
<dbReference type="Pfam" id="PF01113">
    <property type="entry name" value="DapB_N"/>
    <property type="match status" value="1"/>
</dbReference>
<organism evidence="13 14">
    <name type="scientific">Dethiosulfatibacter aminovorans DSM 17477</name>
    <dbReference type="NCBI Taxonomy" id="1121476"/>
    <lineage>
        <taxon>Bacteria</taxon>
        <taxon>Bacillati</taxon>
        <taxon>Bacillota</taxon>
        <taxon>Tissierellia</taxon>
        <taxon>Dethiosulfatibacter</taxon>
    </lineage>
</organism>
<keyword evidence="7 9" id="KW-0520">NAD</keyword>
<feature type="domain" description="Dihydrodipicolinate reductase C-terminal" evidence="12">
    <location>
        <begin position="115"/>
        <end position="249"/>
    </location>
</feature>
<comment type="catalytic activity">
    <reaction evidence="9">
        <text>(S)-2,3,4,5-tetrahydrodipicolinate + NADP(+) + H2O = (2S,4S)-4-hydroxy-2,3,4,5-tetrahydrodipicolinate + NADPH + H(+)</text>
        <dbReference type="Rhea" id="RHEA:35331"/>
        <dbReference type="ChEBI" id="CHEBI:15377"/>
        <dbReference type="ChEBI" id="CHEBI:15378"/>
        <dbReference type="ChEBI" id="CHEBI:16845"/>
        <dbReference type="ChEBI" id="CHEBI:57783"/>
        <dbReference type="ChEBI" id="CHEBI:58349"/>
        <dbReference type="ChEBI" id="CHEBI:67139"/>
        <dbReference type="EC" id="1.17.1.8"/>
    </reaction>
</comment>
<dbReference type="RefSeq" id="WP_073049362.1">
    <property type="nucleotide sequence ID" value="NZ_FQZL01000012.1"/>
</dbReference>
<feature type="binding site" evidence="9">
    <location>
        <begin position="9"/>
        <end position="14"/>
    </location>
    <ligand>
        <name>NAD(+)</name>
        <dbReference type="ChEBI" id="CHEBI:57540"/>
    </ligand>
</feature>
<dbReference type="InterPro" id="IPR022663">
    <property type="entry name" value="DapB_C"/>
</dbReference>